<reference evidence="3" key="1">
    <citation type="journal article" date="2021" name="Open Biol.">
        <title>Shared evolutionary footprints suggest mitochondrial oxidative damage underlies multiple complex I losses in fungi.</title>
        <authorList>
            <person name="Schikora-Tamarit M.A."/>
            <person name="Marcet-Houben M."/>
            <person name="Nosek J."/>
            <person name="Gabaldon T."/>
        </authorList>
    </citation>
    <scope>NUCLEOTIDE SEQUENCE</scope>
    <source>
        <strain evidence="3">CBS2887</strain>
    </source>
</reference>
<feature type="compositionally biased region" description="Polar residues" evidence="1">
    <location>
        <begin position="18"/>
        <end position="36"/>
    </location>
</feature>
<dbReference type="EMBL" id="JAEUBG010003612">
    <property type="protein sequence ID" value="KAH3682568.1"/>
    <property type="molecule type" value="Genomic_DNA"/>
</dbReference>
<protein>
    <submittedName>
        <fullName evidence="3">Uncharacterized protein</fullName>
    </submittedName>
</protein>
<feature type="transmembrane region" description="Helical" evidence="2">
    <location>
        <begin position="233"/>
        <end position="254"/>
    </location>
</feature>
<name>A0A9P8Q239_WICPI</name>
<dbReference type="Proteomes" id="UP000774326">
    <property type="component" value="Unassembled WGS sequence"/>
</dbReference>
<accession>A0A9P8Q239</accession>
<evidence type="ECO:0000256" key="2">
    <source>
        <dbReference type="SAM" id="Phobius"/>
    </source>
</evidence>
<keyword evidence="2" id="KW-0472">Membrane</keyword>
<sequence length="299" mass="34374">MSTSISSAFYERQKRLNSDSTTSSTGSEIYPTQQHQLPHHRSGSPKRYVLNKEPESPPALDFPDKFVFQNDPELESAGIPSASSSSLGHSSSTSMNRSFGFIPSNIMERETLPIFLLKSIMCIITPIFVFLLLVHTLGVPIGFAITTDIMHGIVIMTVLWMDIWITVLYKDVVLVMWPWFNGPVYRTFLMEFTKKRLQVDVNGIGLRKLKYKYNHEMVYKCINLLLDHYGYRLLTYSPFITLAWVLIITAVGVVCFKLCKGDMAVCAQLLWKNKWYVALAVDFMIFYAWMYMKWVSARN</sequence>
<proteinExistence type="predicted"/>
<keyword evidence="2" id="KW-1133">Transmembrane helix</keyword>
<feature type="transmembrane region" description="Helical" evidence="2">
    <location>
        <begin position="149"/>
        <end position="169"/>
    </location>
</feature>
<feature type="transmembrane region" description="Helical" evidence="2">
    <location>
        <begin position="115"/>
        <end position="137"/>
    </location>
</feature>
<feature type="region of interest" description="Disordered" evidence="1">
    <location>
        <begin position="1"/>
        <end position="55"/>
    </location>
</feature>
<keyword evidence="2" id="KW-0812">Transmembrane</keyword>
<gene>
    <name evidence="3" type="ORF">WICPIJ_006465</name>
</gene>
<reference evidence="3" key="2">
    <citation type="submission" date="2021-01" db="EMBL/GenBank/DDBJ databases">
        <authorList>
            <person name="Schikora-Tamarit M.A."/>
        </authorList>
    </citation>
    <scope>NUCLEOTIDE SEQUENCE</scope>
    <source>
        <strain evidence="3">CBS2887</strain>
    </source>
</reference>
<keyword evidence="4" id="KW-1185">Reference proteome</keyword>
<comment type="caution">
    <text evidence="3">The sequence shown here is derived from an EMBL/GenBank/DDBJ whole genome shotgun (WGS) entry which is preliminary data.</text>
</comment>
<organism evidence="3 4">
    <name type="scientific">Wickerhamomyces pijperi</name>
    <name type="common">Yeast</name>
    <name type="synonym">Pichia pijperi</name>
    <dbReference type="NCBI Taxonomy" id="599730"/>
    <lineage>
        <taxon>Eukaryota</taxon>
        <taxon>Fungi</taxon>
        <taxon>Dikarya</taxon>
        <taxon>Ascomycota</taxon>
        <taxon>Saccharomycotina</taxon>
        <taxon>Saccharomycetes</taxon>
        <taxon>Phaffomycetales</taxon>
        <taxon>Wickerhamomycetaceae</taxon>
        <taxon>Wickerhamomyces</taxon>
    </lineage>
</organism>
<evidence type="ECO:0000256" key="1">
    <source>
        <dbReference type="SAM" id="MobiDB-lite"/>
    </source>
</evidence>
<dbReference type="AlphaFoldDB" id="A0A9P8Q239"/>
<feature type="transmembrane region" description="Helical" evidence="2">
    <location>
        <begin position="274"/>
        <end position="292"/>
    </location>
</feature>
<evidence type="ECO:0000313" key="4">
    <source>
        <dbReference type="Proteomes" id="UP000774326"/>
    </source>
</evidence>
<evidence type="ECO:0000313" key="3">
    <source>
        <dbReference type="EMBL" id="KAH3682568.1"/>
    </source>
</evidence>